<organism evidence="2 3">
    <name type="scientific">Elysia crispata</name>
    <name type="common">lettuce slug</name>
    <dbReference type="NCBI Taxonomy" id="231223"/>
    <lineage>
        <taxon>Eukaryota</taxon>
        <taxon>Metazoa</taxon>
        <taxon>Spiralia</taxon>
        <taxon>Lophotrochozoa</taxon>
        <taxon>Mollusca</taxon>
        <taxon>Gastropoda</taxon>
        <taxon>Heterobranchia</taxon>
        <taxon>Euthyneura</taxon>
        <taxon>Panpulmonata</taxon>
        <taxon>Sacoglossa</taxon>
        <taxon>Placobranchoidea</taxon>
        <taxon>Plakobranchidae</taxon>
        <taxon>Elysia</taxon>
    </lineage>
</organism>
<sequence length="110" mass="12301">MRYWLGEQGAYFGLLPTIARVLRQATIPTSCTNKEDRSNHLRVMSTCSRQDLVVLVGMQDKQSTICLRLQNHVGSCWILGQLVILVITMSLVLGLKVSVLLYVHTALMAL</sequence>
<comment type="caution">
    <text evidence="2">The sequence shown here is derived from an EMBL/GenBank/DDBJ whole genome shotgun (WGS) entry which is preliminary data.</text>
</comment>
<dbReference type="Proteomes" id="UP001283361">
    <property type="component" value="Unassembled WGS sequence"/>
</dbReference>
<protein>
    <submittedName>
        <fullName evidence="2">Uncharacterized protein</fullName>
    </submittedName>
</protein>
<feature type="transmembrane region" description="Helical" evidence="1">
    <location>
        <begin position="77"/>
        <end position="103"/>
    </location>
</feature>
<gene>
    <name evidence="2" type="ORF">RRG08_024345</name>
</gene>
<proteinExistence type="predicted"/>
<reference evidence="2" key="1">
    <citation type="journal article" date="2023" name="G3 (Bethesda)">
        <title>A reference genome for the long-term kleptoplast-retaining sea slug Elysia crispata morphotype clarki.</title>
        <authorList>
            <person name="Eastman K.E."/>
            <person name="Pendleton A.L."/>
            <person name="Shaikh M.A."/>
            <person name="Suttiyut T."/>
            <person name="Ogas R."/>
            <person name="Tomko P."/>
            <person name="Gavelis G."/>
            <person name="Widhalm J.R."/>
            <person name="Wisecaver J.H."/>
        </authorList>
    </citation>
    <scope>NUCLEOTIDE SEQUENCE</scope>
    <source>
        <strain evidence="2">ECLA1</strain>
    </source>
</reference>
<dbReference type="EMBL" id="JAWDGP010003760">
    <property type="protein sequence ID" value="KAK3771266.1"/>
    <property type="molecule type" value="Genomic_DNA"/>
</dbReference>
<keyword evidence="1" id="KW-0812">Transmembrane</keyword>
<keyword evidence="1" id="KW-0472">Membrane</keyword>
<accession>A0AAE0ZM23</accession>
<name>A0AAE0ZM23_9GAST</name>
<evidence type="ECO:0000313" key="3">
    <source>
        <dbReference type="Proteomes" id="UP001283361"/>
    </source>
</evidence>
<evidence type="ECO:0000313" key="2">
    <source>
        <dbReference type="EMBL" id="KAK3771266.1"/>
    </source>
</evidence>
<keyword evidence="1" id="KW-1133">Transmembrane helix</keyword>
<evidence type="ECO:0000256" key="1">
    <source>
        <dbReference type="SAM" id="Phobius"/>
    </source>
</evidence>
<dbReference type="AlphaFoldDB" id="A0AAE0ZM23"/>
<keyword evidence="3" id="KW-1185">Reference proteome</keyword>